<sequence>MSKTRTPPEKFTANWLQSLDKRTAVAQELQQRHKLLTDDLGGIDQLSYQQRALVERALWLEYHLQQEEQKLASGQEFDSGKWTQSCNALQGILTKLGLNRVAKTIPALQTYVKGGGK</sequence>
<gene>
    <name evidence="1" type="ORF">SAMN02927930_00102</name>
</gene>
<reference evidence="2" key="1">
    <citation type="submission" date="2016-10" db="EMBL/GenBank/DDBJ databases">
        <authorList>
            <person name="Varghese N."/>
            <person name="Submissions S."/>
        </authorList>
    </citation>
    <scope>NUCLEOTIDE SEQUENCE [LARGE SCALE GENOMIC DNA]</scope>
    <source>
        <strain evidence="2">CGMCC 1.10824</strain>
    </source>
</reference>
<dbReference type="OrthoDB" id="6197906at2"/>
<accession>A0A1G6A385</accession>
<organism evidence="1 2">
    <name type="scientific">Pseudidiomarina indica</name>
    <dbReference type="NCBI Taxonomy" id="1159017"/>
    <lineage>
        <taxon>Bacteria</taxon>
        <taxon>Pseudomonadati</taxon>
        <taxon>Pseudomonadota</taxon>
        <taxon>Gammaproteobacteria</taxon>
        <taxon>Alteromonadales</taxon>
        <taxon>Idiomarinaceae</taxon>
        <taxon>Pseudidiomarina</taxon>
    </lineage>
</organism>
<dbReference type="Proteomes" id="UP000199626">
    <property type="component" value="Unassembled WGS sequence"/>
</dbReference>
<dbReference type="AlphaFoldDB" id="A0A1G6A385"/>
<evidence type="ECO:0000313" key="2">
    <source>
        <dbReference type="Proteomes" id="UP000199626"/>
    </source>
</evidence>
<evidence type="ECO:0000313" key="1">
    <source>
        <dbReference type="EMBL" id="SDB02855.1"/>
    </source>
</evidence>
<dbReference type="RefSeq" id="WP_092590647.1">
    <property type="nucleotide sequence ID" value="NZ_FMXN01000001.1"/>
</dbReference>
<protein>
    <submittedName>
        <fullName evidence="1">Uncharacterized protein</fullName>
    </submittedName>
</protein>
<proteinExistence type="predicted"/>
<dbReference type="STRING" id="1159017.SAMN02927930_00102"/>
<dbReference type="EMBL" id="FMXN01000001">
    <property type="protein sequence ID" value="SDB02855.1"/>
    <property type="molecule type" value="Genomic_DNA"/>
</dbReference>
<name>A0A1G6A385_9GAMM</name>
<keyword evidence="2" id="KW-1185">Reference proteome</keyword>